<dbReference type="GO" id="GO:0005509">
    <property type="term" value="F:calcium ion binding"/>
    <property type="evidence" value="ECO:0007669"/>
    <property type="project" value="UniProtKB-UniRule"/>
</dbReference>
<dbReference type="InterPro" id="IPR050174">
    <property type="entry name" value="Protocadherin/Cadherin-CA"/>
</dbReference>
<sequence>IFEEQASKTLIGNIAKDLNLHESVTDIKNLKFSLLTKGNTDSSLFIADELSGDLMTSQLIDRESICSFMVTCDLKFEVVVQSNLGSFFRKIAVTVSVMDINDNAPKFSPDQFLLQISEGSVVGTTFPIVKAIDQDTDVNNSVHSYEILTKSDVFSLVTVKDNNGGFSEVALKLIKKLDREIFPEYQLTVIAKDNANPPKTGSLSLTVMVGDVNDNSPEFHQQFYPFNVSESLPVDALILQLNASDKDTGSNADISYYFSPRQPESILKLFSLNRLTGELKTAMPLNTSVGDVFEILAEARDHGNPVLTSQVTINIRVLDTDNNPPIINVNVFSSSGSAEVSESSTIGRAVAHIGVNDPDSGLNGIVNCSISHEFISISKLDVNEYKVILSKKLDREHIPEHTATVTCYDAGTPPLTSSVAFKIKVLDENDNSPVFTRETYYASIMENNFIGRYISTVKAVDYDAGSNAKITYALVGDFKDSFKIETNGSVYVVKQLDREITPVIRLQVTAHDDGAPKLTSTAVVEIALEDQNDKRPEFNKTVFYFNALENLKPGHKVGTVQAFDKDFGRNAEIEFKLISIDPDTPFSCSFNGVIETTAMLDRETKDRYRFVVEATDKGEYPLSSTVEVVVIVKDLNDQSPVILIPNKENNTVSIPNNLKANTGFYAIMAYDMDQGVNSHLVYYLQDETVSSHFTVHPKTGEVLIKNAFGHHTGGIFHLKLKVGDMGDPRRSTIADLYVQVYHDDEFLEEQSSMMSMQNIIIVAVIVCVTVILGLVVVVIIFYLRRRDKQKR</sequence>
<dbReference type="Pfam" id="PF08266">
    <property type="entry name" value="Cadherin_2"/>
    <property type="match status" value="1"/>
</dbReference>
<evidence type="ECO:0000256" key="11">
    <source>
        <dbReference type="ARBA" id="ARBA00023157"/>
    </source>
</evidence>
<evidence type="ECO:0000256" key="7">
    <source>
        <dbReference type="ARBA" id="ARBA00022837"/>
    </source>
</evidence>
<dbReference type="PRINTS" id="PR00205">
    <property type="entry name" value="CADHERIN"/>
</dbReference>
<dbReference type="HOGENOM" id="CLU_006480_5_1_1"/>
<dbReference type="InterPro" id="IPR020894">
    <property type="entry name" value="Cadherin_CS"/>
</dbReference>
<keyword evidence="2" id="KW-1003">Cell membrane</keyword>
<dbReference type="FunFam" id="2.60.40.60:FF:000002">
    <property type="entry name" value="Protocadherin alpha 2"/>
    <property type="match status" value="1"/>
</dbReference>
<feature type="domain" description="Cadherin" evidence="15">
    <location>
        <begin position="436"/>
        <end position="538"/>
    </location>
</feature>
<evidence type="ECO:0000256" key="12">
    <source>
        <dbReference type="ARBA" id="ARBA00023180"/>
    </source>
</evidence>
<keyword evidence="7 13" id="KW-0106">Calcium</keyword>
<evidence type="ECO:0000256" key="5">
    <source>
        <dbReference type="ARBA" id="ARBA00022729"/>
    </source>
</evidence>
<evidence type="ECO:0000256" key="13">
    <source>
        <dbReference type="PROSITE-ProRule" id="PRU00043"/>
    </source>
</evidence>
<evidence type="ECO:0000256" key="6">
    <source>
        <dbReference type="ARBA" id="ARBA00022737"/>
    </source>
</evidence>
<dbReference type="Gene3D" id="2.60.40.60">
    <property type="entry name" value="Cadherins"/>
    <property type="match status" value="7"/>
</dbReference>
<keyword evidence="9 14" id="KW-1133">Transmembrane helix</keyword>
<dbReference type="InterPro" id="IPR013164">
    <property type="entry name" value="Cadherin_N"/>
</dbReference>
<keyword evidence="3" id="KW-0245">EGF-like domain</keyword>
<dbReference type="OMA" id="GQVKCFI"/>
<dbReference type="GO" id="GO:0007156">
    <property type="term" value="P:homophilic cell adhesion via plasma membrane adhesion molecules"/>
    <property type="evidence" value="ECO:0007669"/>
    <property type="project" value="InterPro"/>
</dbReference>
<proteinExistence type="predicted"/>
<dbReference type="FunFam" id="2.60.40.60:FF:000080">
    <property type="entry name" value="FAT atypical cadherin 1"/>
    <property type="match status" value="1"/>
</dbReference>
<evidence type="ECO:0000256" key="3">
    <source>
        <dbReference type="ARBA" id="ARBA00022536"/>
    </source>
</evidence>
<evidence type="ECO:0000256" key="9">
    <source>
        <dbReference type="ARBA" id="ARBA00022989"/>
    </source>
</evidence>
<dbReference type="FunFam" id="2.60.40.60:FF:000092">
    <property type="entry name" value="Protocadherin 8"/>
    <property type="match status" value="1"/>
</dbReference>
<dbReference type="Proteomes" id="UP000030746">
    <property type="component" value="Unassembled WGS sequence"/>
</dbReference>
<dbReference type="SMART" id="SM00112">
    <property type="entry name" value="CA"/>
    <property type="match status" value="7"/>
</dbReference>
<name>V4A7W0_LOTGI</name>
<feature type="domain" description="Cadherin" evidence="15">
    <location>
        <begin position="646"/>
        <end position="754"/>
    </location>
</feature>
<dbReference type="AlphaFoldDB" id="V4A7W0"/>
<keyword evidence="5" id="KW-0732">Signal</keyword>
<keyword evidence="10 14" id="KW-0472">Membrane</keyword>
<dbReference type="CDD" id="cd11304">
    <property type="entry name" value="Cadherin_repeat"/>
    <property type="match status" value="7"/>
</dbReference>
<dbReference type="GO" id="GO:0005886">
    <property type="term" value="C:plasma membrane"/>
    <property type="evidence" value="ECO:0007669"/>
    <property type="project" value="UniProtKB-SubCell"/>
</dbReference>
<evidence type="ECO:0000256" key="1">
    <source>
        <dbReference type="ARBA" id="ARBA00004251"/>
    </source>
</evidence>
<evidence type="ECO:0000256" key="8">
    <source>
        <dbReference type="ARBA" id="ARBA00022889"/>
    </source>
</evidence>
<feature type="transmembrane region" description="Helical" evidence="14">
    <location>
        <begin position="759"/>
        <end position="783"/>
    </location>
</feature>
<feature type="domain" description="Cadherin" evidence="15">
    <location>
        <begin position="539"/>
        <end position="642"/>
    </location>
</feature>
<evidence type="ECO:0000256" key="14">
    <source>
        <dbReference type="SAM" id="Phobius"/>
    </source>
</evidence>
<dbReference type="FunFam" id="2.60.40.60:FF:000007">
    <property type="entry name" value="Protocadherin alpha 2"/>
    <property type="match status" value="1"/>
</dbReference>
<evidence type="ECO:0000313" key="17">
    <source>
        <dbReference type="Proteomes" id="UP000030746"/>
    </source>
</evidence>
<accession>V4A7W0</accession>
<dbReference type="CTD" id="20251207"/>
<evidence type="ECO:0000256" key="10">
    <source>
        <dbReference type="ARBA" id="ARBA00023136"/>
    </source>
</evidence>
<dbReference type="Pfam" id="PF00028">
    <property type="entry name" value="Cadherin"/>
    <property type="match status" value="6"/>
</dbReference>
<dbReference type="KEGG" id="lgi:LOTGIDRAFT_51965"/>
<feature type="domain" description="Cadherin" evidence="15">
    <location>
        <begin position="108"/>
        <end position="219"/>
    </location>
</feature>
<dbReference type="RefSeq" id="XP_009049245.1">
    <property type="nucleotide sequence ID" value="XM_009050997.1"/>
</dbReference>
<feature type="non-terminal residue" evidence="16">
    <location>
        <position position="791"/>
    </location>
</feature>
<evidence type="ECO:0000313" key="16">
    <source>
        <dbReference type="EMBL" id="ESP00054.1"/>
    </source>
</evidence>
<keyword evidence="11" id="KW-1015">Disulfide bond</keyword>
<feature type="non-terminal residue" evidence="16">
    <location>
        <position position="1"/>
    </location>
</feature>
<dbReference type="PANTHER" id="PTHR24028">
    <property type="entry name" value="CADHERIN-87A"/>
    <property type="match status" value="1"/>
</dbReference>
<keyword evidence="6" id="KW-0677">Repeat</keyword>
<gene>
    <name evidence="16" type="ORF">LOTGIDRAFT_51965</name>
</gene>
<dbReference type="PROSITE" id="PS50268">
    <property type="entry name" value="CADHERIN_2"/>
    <property type="match status" value="7"/>
</dbReference>
<keyword evidence="17" id="KW-1185">Reference proteome</keyword>
<feature type="domain" description="Cadherin" evidence="15">
    <location>
        <begin position="220"/>
        <end position="327"/>
    </location>
</feature>
<dbReference type="PROSITE" id="PS00232">
    <property type="entry name" value="CADHERIN_1"/>
    <property type="match status" value="2"/>
</dbReference>
<feature type="domain" description="Cadherin" evidence="15">
    <location>
        <begin position="332"/>
        <end position="435"/>
    </location>
</feature>
<protein>
    <recommendedName>
        <fullName evidence="15">Cadherin domain-containing protein</fullName>
    </recommendedName>
</protein>
<keyword evidence="12" id="KW-0325">Glycoprotein</keyword>
<keyword evidence="8" id="KW-0130">Cell adhesion</keyword>
<dbReference type="OrthoDB" id="6252479at2759"/>
<evidence type="ECO:0000256" key="4">
    <source>
        <dbReference type="ARBA" id="ARBA00022692"/>
    </source>
</evidence>
<dbReference type="InterPro" id="IPR015919">
    <property type="entry name" value="Cadherin-like_sf"/>
</dbReference>
<reference evidence="16 17" key="1">
    <citation type="journal article" date="2013" name="Nature">
        <title>Insights into bilaterian evolution from three spiralian genomes.</title>
        <authorList>
            <person name="Simakov O."/>
            <person name="Marletaz F."/>
            <person name="Cho S.J."/>
            <person name="Edsinger-Gonzales E."/>
            <person name="Havlak P."/>
            <person name="Hellsten U."/>
            <person name="Kuo D.H."/>
            <person name="Larsson T."/>
            <person name="Lv J."/>
            <person name="Arendt D."/>
            <person name="Savage R."/>
            <person name="Osoegawa K."/>
            <person name="de Jong P."/>
            <person name="Grimwood J."/>
            <person name="Chapman J.A."/>
            <person name="Shapiro H."/>
            <person name="Aerts A."/>
            <person name="Otillar R.P."/>
            <person name="Terry A.Y."/>
            <person name="Boore J.L."/>
            <person name="Grigoriev I.V."/>
            <person name="Lindberg D.R."/>
            <person name="Seaver E.C."/>
            <person name="Weisblat D.A."/>
            <person name="Putnam N.H."/>
            <person name="Rokhsar D.S."/>
        </authorList>
    </citation>
    <scope>NUCLEOTIDE SEQUENCE [LARGE SCALE GENOMIC DNA]</scope>
</reference>
<dbReference type="GeneID" id="20251207"/>
<evidence type="ECO:0000256" key="2">
    <source>
        <dbReference type="ARBA" id="ARBA00022475"/>
    </source>
</evidence>
<evidence type="ECO:0000259" key="15">
    <source>
        <dbReference type="PROSITE" id="PS50268"/>
    </source>
</evidence>
<dbReference type="PANTHER" id="PTHR24028:SF146">
    <property type="entry name" value="CADHERIN 96CB, ISOFORM D-RELATED"/>
    <property type="match status" value="1"/>
</dbReference>
<dbReference type="EMBL" id="KB200869">
    <property type="protein sequence ID" value="ESP00054.1"/>
    <property type="molecule type" value="Genomic_DNA"/>
</dbReference>
<dbReference type="InterPro" id="IPR002126">
    <property type="entry name" value="Cadherin-like_dom"/>
</dbReference>
<keyword evidence="4 14" id="KW-0812">Transmembrane</keyword>
<feature type="domain" description="Cadherin" evidence="15">
    <location>
        <begin position="15"/>
        <end position="107"/>
    </location>
</feature>
<comment type="subcellular location">
    <subcellularLocation>
        <location evidence="1">Cell membrane</location>
        <topology evidence="1">Single-pass type I membrane protein</topology>
    </subcellularLocation>
</comment>
<dbReference type="SUPFAM" id="SSF49313">
    <property type="entry name" value="Cadherin-like"/>
    <property type="match status" value="7"/>
</dbReference>
<organism evidence="16 17">
    <name type="scientific">Lottia gigantea</name>
    <name type="common">Giant owl limpet</name>
    <dbReference type="NCBI Taxonomy" id="225164"/>
    <lineage>
        <taxon>Eukaryota</taxon>
        <taxon>Metazoa</taxon>
        <taxon>Spiralia</taxon>
        <taxon>Lophotrochozoa</taxon>
        <taxon>Mollusca</taxon>
        <taxon>Gastropoda</taxon>
        <taxon>Patellogastropoda</taxon>
        <taxon>Lottioidea</taxon>
        <taxon>Lottiidae</taxon>
        <taxon>Lottia</taxon>
    </lineage>
</organism>
<dbReference type="FunFam" id="2.60.40.60:FF:000024">
    <property type="entry name" value="FAT atypical cadherin 3"/>
    <property type="match status" value="1"/>
</dbReference>